<feature type="domain" description="RRM" evidence="9">
    <location>
        <begin position="298"/>
        <end position="373"/>
    </location>
</feature>
<dbReference type="PANTHER" id="PTHR13976">
    <property type="entry name" value="HETEROGENEOUS NUCLEAR RIBONUCLEOPROTEIN-RELATED"/>
    <property type="match status" value="1"/>
</dbReference>
<dbReference type="InterPro" id="IPR000504">
    <property type="entry name" value="RRM_dom"/>
</dbReference>
<reference evidence="10" key="1">
    <citation type="submission" date="2020-06" db="EMBL/GenBank/DDBJ databases">
        <authorList>
            <consortium name="Wellcome Sanger Institute Data Sharing"/>
        </authorList>
    </citation>
    <scope>NUCLEOTIDE SEQUENCE [LARGE SCALE GENOMIC DNA]</scope>
</reference>
<comment type="function">
    <text evidence="8">mRNA splicing factor that regulates the formation of epithelial cell-specific isoforms. Specifically regulates the expression of FGFR2-IIIb, an epithelial cell-specific isoform of fgfr2. Acts by directly binding specific sequences in mRNAs. Binds the GU-rich sequence motifs in the ISE/ISS-3, a cis-element regulatory region present in the mRNA of fgfr2.</text>
</comment>
<dbReference type="AlphaFoldDB" id="A0A8C5G6V3"/>
<sequence>MASHSDTLVVFFGATAGANGGKLGSDEREIILLVWQIVDLRENKVGKIHECFVKPDSLELTDQCKEETGLTVDDVINAEPLDKVLQQFQQTVSSEVKCLGRSSYTLCVNSPLVIRQVLHPEASKKNLVLPECFFSFVDVRKEFKKCCTNAGPVQKLTTTSIQKLLWDDFSIIDYILSLFLPLLVLCSSKTEPVDSETVIRARGLPWQSSDQDIARFFKGLNIAKGGVALCLNAQGRRNGEALVRFINSEHRDLALERHKHHMGSRYIEARKNINFFTFVTPGTSNEVAQFLSKENQVIIRMRGLPFTATSQEVLSFLGPESPVTDGSEGLLFVKYPDGRPTGDAFVLFSCEEYAQNALKKHKQILGKRYIELFRSTAAEVQQVLNRYMSTPLISTLPPSPIMPLPVLATPSFLPAACSTRDCVRLRGLPYTAGIEDILEFMGEHTCDIKPHGVHMVLNQQARPSGDAFIQMKSPDKAFLVAQKCHKKTMKDRYIEVFQCSTEEMSIVLMGGTLNRSGLSPPPCKLPCLSPPTAYAAFPTPPAILSEAALYQPPLLAAPRPAQTATHSPAHALAYYPPQPHLFMNMNMNYTAYYPSPPVSPSTVGYFAAPPGAMAAAVAAQPHPAAAASPVLPQPGALVRMQGLPYNTGVKDILSFFQGYQVRAQKTKVHFPLQIALEH</sequence>
<dbReference type="GO" id="GO:0006397">
    <property type="term" value="P:mRNA processing"/>
    <property type="evidence" value="ECO:0007669"/>
    <property type="project" value="UniProtKB-KW"/>
</dbReference>
<keyword evidence="5" id="KW-0694">RNA-binding</keyword>
<feature type="domain" description="RRM" evidence="9">
    <location>
        <begin position="198"/>
        <end position="270"/>
    </location>
</feature>
<evidence type="ECO:0000256" key="3">
    <source>
        <dbReference type="ARBA" id="ARBA00022664"/>
    </source>
</evidence>
<keyword evidence="4" id="KW-0677">Repeat</keyword>
<keyword evidence="6" id="KW-0508">mRNA splicing</keyword>
<evidence type="ECO:0000259" key="9">
    <source>
        <dbReference type="SMART" id="SM00360"/>
    </source>
</evidence>
<evidence type="ECO:0000313" key="11">
    <source>
        <dbReference type="Proteomes" id="UP000694680"/>
    </source>
</evidence>
<dbReference type="InterPro" id="IPR050666">
    <property type="entry name" value="ESRP"/>
</dbReference>
<gene>
    <name evidence="10" type="primary">esrp2</name>
</gene>
<keyword evidence="7" id="KW-0539">Nucleus</keyword>
<dbReference type="GO" id="GO:0003723">
    <property type="term" value="F:RNA binding"/>
    <property type="evidence" value="ECO:0007669"/>
    <property type="project" value="UniProtKB-KW"/>
</dbReference>
<dbReference type="SUPFAM" id="SSF53098">
    <property type="entry name" value="Ribonuclease H-like"/>
    <property type="match status" value="1"/>
</dbReference>
<evidence type="ECO:0000256" key="1">
    <source>
        <dbReference type="ARBA" id="ARBA00004123"/>
    </source>
</evidence>
<keyword evidence="11" id="KW-1185">Reference proteome</keyword>
<reference evidence="10" key="2">
    <citation type="submission" date="2025-08" db="UniProtKB">
        <authorList>
            <consortium name="Ensembl"/>
        </authorList>
    </citation>
    <scope>IDENTIFICATION</scope>
</reference>
<dbReference type="CDD" id="cd12742">
    <property type="entry name" value="RRM3_ESRP1_ESRP2"/>
    <property type="match status" value="1"/>
</dbReference>
<keyword evidence="3" id="KW-0507">mRNA processing</keyword>
<protein>
    <submittedName>
        <fullName evidence="10">Epithelial splicing regulatory protein 2-like</fullName>
    </submittedName>
</protein>
<dbReference type="Ensembl" id="ENSGWIT00000020411.1">
    <property type="protein sequence ID" value="ENSGWIP00000018524.1"/>
    <property type="gene ID" value="ENSGWIG00000010209.1"/>
</dbReference>
<accession>A0A8C5G6V3</accession>
<dbReference type="GO" id="GO:0005634">
    <property type="term" value="C:nucleus"/>
    <property type="evidence" value="ECO:0007669"/>
    <property type="project" value="UniProtKB-SubCell"/>
</dbReference>
<dbReference type="Proteomes" id="UP000694680">
    <property type="component" value="Chromosome 3"/>
</dbReference>
<comment type="subcellular location">
    <subcellularLocation>
        <location evidence="1">Nucleus</location>
    </subcellularLocation>
</comment>
<reference evidence="10" key="3">
    <citation type="submission" date="2025-09" db="UniProtKB">
        <authorList>
            <consortium name="Ensembl"/>
        </authorList>
    </citation>
    <scope>IDENTIFICATION</scope>
</reference>
<proteinExistence type="inferred from homology"/>
<evidence type="ECO:0000256" key="7">
    <source>
        <dbReference type="ARBA" id="ARBA00023242"/>
    </source>
</evidence>
<comment type="similarity">
    <text evidence="2">Belongs to the ESRP family.</text>
</comment>
<dbReference type="FunFam" id="3.30.70.330:FF:000070">
    <property type="entry name" value="Epithelial splicing regulatory protein 1"/>
    <property type="match status" value="1"/>
</dbReference>
<dbReference type="InterPro" id="IPR012677">
    <property type="entry name" value="Nucleotide-bd_a/b_plait_sf"/>
</dbReference>
<dbReference type="FunFam" id="3.30.70.330:FF:000041">
    <property type="entry name" value="Epithelial splicing regulatory protein 1"/>
    <property type="match status" value="1"/>
</dbReference>
<evidence type="ECO:0000256" key="8">
    <source>
        <dbReference type="ARBA" id="ARBA00055335"/>
    </source>
</evidence>
<dbReference type="SMART" id="SM00360">
    <property type="entry name" value="RRM"/>
    <property type="match status" value="3"/>
</dbReference>
<name>A0A8C5G6V3_GOUWI</name>
<dbReference type="FunFam" id="3.30.70.330:FF:000056">
    <property type="entry name" value="epithelial splicing regulatory protein 1 isoform X1"/>
    <property type="match status" value="1"/>
</dbReference>
<dbReference type="InterPro" id="IPR036397">
    <property type="entry name" value="RNaseH_sf"/>
</dbReference>
<evidence type="ECO:0000256" key="2">
    <source>
        <dbReference type="ARBA" id="ARBA00008866"/>
    </source>
</evidence>
<dbReference type="SUPFAM" id="SSF54928">
    <property type="entry name" value="RNA-binding domain, RBD"/>
    <property type="match status" value="2"/>
</dbReference>
<dbReference type="InterPro" id="IPR012337">
    <property type="entry name" value="RNaseH-like_sf"/>
</dbReference>
<dbReference type="GO" id="GO:1904888">
    <property type="term" value="P:cranial skeletal system development"/>
    <property type="evidence" value="ECO:0007669"/>
    <property type="project" value="UniProtKB-ARBA"/>
</dbReference>
<organism evidence="10 11">
    <name type="scientific">Gouania willdenowi</name>
    <name type="common">Blunt-snouted clingfish</name>
    <name type="synonym">Lepadogaster willdenowi</name>
    <dbReference type="NCBI Taxonomy" id="441366"/>
    <lineage>
        <taxon>Eukaryota</taxon>
        <taxon>Metazoa</taxon>
        <taxon>Chordata</taxon>
        <taxon>Craniata</taxon>
        <taxon>Vertebrata</taxon>
        <taxon>Euteleostomi</taxon>
        <taxon>Actinopterygii</taxon>
        <taxon>Neopterygii</taxon>
        <taxon>Teleostei</taxon>
        <taxon>Neoteleostei</taxon>
        <taxon>Acanthomorphata</taxon>
        <taxon>Ovalentaria</taxon>
        <taxon>Blenniimorphae</taxon>
        <taxon>Blenniiformes</taxon>
        <taxon>Gobiesocoidei</taxon>
        <taxon>Gobiesocidae</taxon>
        <taxon>Gobiesocinae</taxon>
        <taxon>Gouania</taxon>
    </lineage>
</organism>
<dbReference type="Gene3D" id="3.30.420.10">
    <property type="entry name" value="Ribonuclease H-like superfamily/Ribonuclease H"/>
    <property type="match status" value="1"/>
</dbReference>
<dbReference type="Gene3D" id="3.30.70.330">
    <property type="match status" value="4"/>
</dbReference>
<evidence type="ECO:0000313" key="10">
    <source>
        <dbReference type="Ensembl" id="ENSGWIP00000018524.1"/>
    </source>
</evidence>
<dbReference type="GO" id="GO:0008380">
    <property type="term" value="P:RNA splicing"/>
    <property type="evidence" value="ECO:0007669"/>
    <property type="project" value="UniProtKB-KW"/>
</dbReference>
<evidence type="ECO:0000256" key="5">
    <source>
        <dbReference type="ARBA" id="ARBA00022884"/>
    </source>
</evidence>
<evidence type="ECO:0000256" key="6">
    <source>
        <dbReference type="ARBA" id="ARBA00023187"/>
    </source>
</evidence>
<evidence type="ECO:0000256" key="4">
    <source>
        <dbReference type="ARBA" id="ARBA00022737"/>
    </source>
</evidence>
<feature type="domain" description="RRM" evidence="9">
    <location>
        <begin position="422"/>
        <end position="497"/>
    </location>
</feature>
<dbReference type="InterPro" id="IPR035979">
    <property type="entry name" value="RBD_domain_sf"/>
</dbReference>